<dbReference type="Gene3D" id="3.40.50.40">
    <property type="match status" value="1"/>
</dbReference>
<dbReference type="InterPro" id="IPR037152">
    <property type="entry name" value="L-asparaginase_N_sf"/>
</dbReference>
<dbReference type="CDD" id="cd08964">
    <property type="entry name" value="L-asparaginase_II"/>
    <property type="match status" value="1"/>
</dbReference>
<comment type="similarity">
    <text evidence="1">Belongs to the asparaginase 1 family.</text>
</comment>
<dbReference type="PATRIC" id="fig|42256.3.peg.1881"/>
<evidence type="ECO:0000256" key="1">
    <source>
        <dbReference type="ARBA" id="ARBA00010518"/>
    </source>
</evidence>
<keyword evidence="7" id="KW-0808">Transferase</keyword>
<feature type="active site" description="O-isoaspartyl threonine intermediate" evidence="3">
    <location>
        <position position="14"/>
    </location>
</feature>
<keyword evidence="9" id="KW-1185">Reference proteome</keyword>
<reference evidence="8" key="2">
    <citation type="submission" date="2023-11" db="EMBL/GenBank/DDBJ databases">
        <title>MicrobeMod: A computational toolkit for identifying prokaryotic methylation and restriction-modification with nanopore sequencing.</title>
        <authorList>
            <person name="Crits-Christoph A."/>
            <person name="Kang S.C."/>
            <person name="Lee H."/>
            <person name="Ostrov N."/>
        </authorList>
    </citation>
    <scope>NUCLEOTIDE SEQUENCE</scope>
    <source>
        <strain evidence="8">ATCC 51242</strain>
    </source>
</reference>
<dbReference type="EMBL" id="CP007514">
    <property type="protein sequence ID" value="AHY47134.1"/>
    <property type="molecule type" value="Genomic_DNA"/>
</dbReference>
<dbReference type="Gene3D" id="3.40.50.1170">
    <property type="entry name" value="L-asparaginase, N-terminal domain"/>
    <property type="match status" value="1"/>
</dbReference>
<dbReference type="GO" id="GO:0004067">
    <property type="term" value="F:asparaginase activity"/>
    <property type="evidence" value="ECO:0007669"/>
    <property type="project" value="UniProtKB-UniRule"/>
</dbReference>
<dbReference type="RefSeq" id="WP_038682194.1">
    <property type="nucleotide sequence ID" value="NZ_CP007514.1"/>
</dbReference>
<evidence type="ECO:0000313" key="7">
    <source>
        <dbReference type="EMBL" id="AHY47134.1"/>
    </source>
</evidence>
<evidence type="ECO:0000256" key="3">
    <source>
        <dbReference type="PIRSR" id="PIRSR001220-1"/>
    </source>
</evidence>
<dbReference type="SMART" id="SM00870">
    <property type="entry name" value="Asparaginase"/>
    <property type="match status" value="1"/>
</dbReference>
<dbReference type="PROSITE" id="PS51732">
    <property type="entry name" value="ASN_GLN_ASE_3"/>
    <property type="match status" value="1"/>
</dbReference>
<dbReference type="HOGENOM" id="CLU_019134_1_0_11"/>
<organism evidence="7 9">
    <name type="scientific">Rubrobacter radiotolerans</name>
    <name type="common">Arthrobacter radiotolerans</name>
    <dbReference type="NCBI Taxonomy" id="42256"/>
    <lineage>
        <taxon>Bacteria</taxon>
        <taxon>Bacillati</taxon>
        <taxon>Actinomycetota</taxon>
        <taxon>Rubrobacteria</taxon>
        <taxon>Rubrobacterales</taxon>
        <taxon>Rubrobacteraceae</taxon>
        <taxon>Rubrobacter</taxon>
    </lineage>
</organism>
<dbReference type="SFLD" id="SFLDS00057">
    <property type="entry name" value="Glutaminase/Asparaginase"/>
    <property type="match status" value="1"/>
</dbReference>
<feature type="domain" description="L-asparaginase N-terminal" evidence="5">
    <location>
        <begin position="5"/>
        <end position="190"/>
    </location>
</feature>
<dbReference type="Pfam" id="PF00710">
    <property type="entry name" value="Asparaginase"/>
    <property type="match status" value="1"/>
</dbReference>
<dbReference type="InterPro" id="IPR027474">
    <property type="entry name" value="L-asparaginase_N"/>
</dbReference>
<dbReference type="PIRSF" id="PIRSF001220">
    <property type="entry name" value="L-ASNase_gatD"/>
    <property type="match status" value="1"/>
</dbReference>
<protein>
    <submittedName>
        <fullName evidence="7 8">Asparaginase</fullName>
    </submittedName>
</protein>
<evidence type="ECO:0000313" key="8">
    <source>
        <dbReference type="EMBL" id="MDX5894539.1"/>
    </source>
</evidence>
<keyword evidence="2" id="KW-0378">Hydrolase</keyword>
<dbReference type="GO" id="GO:0006528">
    <property type="term" value="P:asparagine metabolic process"/>
    <property type="evidence" value="ECO:0007669"/>
    <property type="project" value="InterPro"/>
</dbReference>
<dbReference type="PANTHER" id="PTHR11707:SF28">
    <property type="entry name" value="60 KDA LYSOPHOSPHOLIPASE"/>
    <property type="match status" value="1"/>
</dbReference>
<dbReference type="InterPro" id="IPR040919">
    <property type="entry name" value="Asparaginase_C"/>
</dbReference>
<dbReference type="FunFam" id="3.40.50.1170:FF:000001">
    <property type="entry name" value="L-asparaginase 2"/>
    <property type="match status" value="1"/>
</dbReference>
<dbReference type="GO" id="GO:0016740">
    <property type="term" value="F:transferase activity"/>
    <property type="evidence" value="ECO:0007669"/>
    <property type="project" value="UniProtKB-KW"/>
</dbReference>
<accession>A0A023X501</accession>
<dbReference type="KEGG" id="rrd:RradSPS_1851"/>
<name>A0A023X501_RUBRA</name>
<evidence type="ECO:0000256" key="2">
    <source>
        <dbReference type="ARBA" id="ARBA00022801"/>
    </source>
</evidence>
<dbReference type="Proteomes" id="UP001281130">
    <property type="component" value="Unassembled WGS sequence"/>
</dbReference>
<dbReference type="eggNOG" id="COG0252">
    <property type="taxonomic scope" value="Bacteria"/>
</dbReference>
<feature type="binding site" evidence="4">
    <location>
        <position position="55"/>
    </location>
    <ligand>
        <name>substrate</name>
    </ligand>
</feature>
<dbReference type="InterPro" id="IPR036152">
    <property type="entry name" value="Asp/glu_Ase-like_sf"/>
</dbReference>
<gene>
    <name evidence="7" type="ORF">RradSPS_1851</name>
    <name evidence="8" type="ORF">SIL72_10930</name>
</gene>
<feature type="binding site" evidence="4">
    <location>
        <begin position="87"/>
        <end position="88"/>
    </location>
    <ligand>
        <name>substrate</name>
    </ligand>
</feature>
<dbReference type="Proteomes" id="UP000025229">
    <property type="component" value="Chromosome"/>
</dbReference>
<evidence type="ECO:0000259" key="6">
    <source>
        <dbReference type="Pfam" id="PF17763"/>
    </source>
</evidence>
<dbReference type="PRINTS" id="PR00139">
    <property type="entry name" value="ASNGLNASE"/>
</dbReference>
<sequence>MTLPRVTVLSLGGTISSTGEGGVKPTLSGADLVADVPEIADVAKVSARSFRQVPSGELILGDLVELAREIRSEVGAGASGVLVTQGTDTIEETAFALDLLLDLAEPVVVTGAMRNPTLPGADGPANLLASVQVATSRSARDLGVLVVLNDEAHAARFVRKTHTQSPATFRSEPSGPVGWVAEGLFRLAQRPVGRRTVSVPGNADAPVALYTAALGDDGRVLDELPRLGYRGLVVEALGGGHVAEKVADRLEKLAREMPVVLASRTGSGEVLRNTYGFAGSEIDLIGRGLIPAGTLDGPKARLLLSLLLRSGADRKSICAVFEKPYVEE</sequence>
<dbReference type="STRING" id="42256.RradSPS_1851"/>
<dbReference type="InterPro" id="IPR027473">
    <property type="entry name" value="L-asparaginase_C"/>
</dbReference>
<evidence type="ECO:0000256" key="4">
    <source>
        <dbReference type="PIRSR" id="PIRSR001220-2"/>
    </source>
</evidence>
<dbReference type="Pfam" id="PF17763">
    <property type="entry name" value="Asparaginase_C"/>
    <property type="match status" value="1"/>
</dbReference>
<dbReference type="PANTHER" id="PTHR11707">
    <property type="entry name" value="L-ASPARAGINASE"/>
    <property type="match status" value="1"/>
</dbReference>
<dbReference type="SUPFAM" id="SSF53774">
    <property type="entry name" value="Glutaminase/Asparaginase"/>
    <property type="match status" value="1"/>
</dbReference>
<dbReference type="EMBL" id="JAWXXX010000001">
    <property type="protein sequence ID" value="MDX5894539.1"/>
    <property type="molecule type" value="Genomic_DNA"/>
</dbReference>
<reference evidence="7 9" key="1">
    <citation type="submission" date="2014-03" db="EMBL/GenBank/DDBJ databases">
        <title>Complete genome sequence of the Radio-Resistant Rubrobacter radiotolerans RSPS-4.</title>
        <authorList>
            <person name="Egas C.C."/>
            <person name="Barroso C.C."/>
            <person name="Froufe H.J.C."/>
            <person name="Pacheco J.J."/>
            <person name="Albuquerque L.L."/>
            <person name="da Costa M.M.S."/>
        </authorList>
    </citation>
    <scope>NUCLEOTIDE SEQUENCE [LARGE SCALE GENOMIC DNA]</scope>
    <source>
        <strain evidence="7 9">RSPS-4</strain>
    </source>
</reference>
<evidence type="ECO:0000259" key="5">
    <source>
        <dbReference type="Pfam" id="PF00710"/>
    </source>
</evidence>
<dbReference type="OrthoDB" id="9788068at2"/>
<dbReference type="AlphaFoldDB" id="A0A023X501"/>
<feature type="domain" description="Asparaginase/glutaminase C-terminal" evidence="6">
    <location>
        <begin position="207"/>
        <end position="321"/>
    </location>
</feature>
<proteinExistence type="inferred from homology"/>
<evidence type="ECO:0000313" key="9">
    <source>
        <dbReference type="Proteomes" id="UP000025229"/>
    </source>
</evidence>
<dbReference type="PIRSF" id="PIRSF500176">
    <property type="entry name" value="L_ASNase"/>
    <property type="match status" value="1"/>
</dbReference>
<dbReference type="InterPro" id="IPR006034">
    <property type="entry name" value="Asparaginase/glutaminase-like"/>
</dbReference>
<dbReference type="InterPro" id="IPR004550">
    <property type="entry name" value="AsnASE_II"/>
</dbReference>